<dbReference type="RefSeq" id="WP_168771643.1">
    <property type="nucleotide sequence ID" value="NZ_ALPT02000003.1"/>
</dbReference>
<proteinExistence type="predicted"/>
<comment type="caution">
    <text evidence="1">The sequence shown here is derived from an EMBL/GenBank/DDBJ whole genome shotgun (WGS) entry which is preliminary data.</text>
</comment>
<sequence length="47" mass="5777">MEKILEQNREEKEWTLIIVTLISFLTFKKVNKVERMKEKLKAELNRK</sequence>
<reference evidence="1 2" key="1">
    <citation type="submission" date="2014-01" db="EMBL/GenBank/DDBJ databases">
        <title>Draft genome sequencing of Bacillus alcalophilus CGMCC 1.3604.</title>
        <authorList>
            <person name="Yang J."/>
            <person name="Diao L."/>
            <person name="Yang S."/>
        </authorList>
    </citation>
    <scope>NUCLEOTIDE SEQUENCE [LARGE SCALE GENOMIC DNA]</scope>
    <source>
        <strain evidence="1 2">CGMCC 1.3604</strain>
    </source>
</reference>
<accession>A0A4V6S0P5</accession>
<protein>
    <submittedName>
        <fullName evidence="1">Uncharacterized protein</fullName>
    </submittedName>
</protein>
<name>A0A4V6S0P5_ALKAL</name>
<organism evidence="1 2">
    <name type="scientific">Alkalihalobacillus alcalophilus ATCC 27647 = CGMCC 1.3604</name>
    <dbReference type="NCBI Taxonomy" id="1218173"/>
    <lineage>
        <taxon>Bacteria</taxon>
        <taxon>Bacillati</taxon>
        <taxon>Bacillota</taxon>
        <taxon>Bacilli</taxon>
        <taxon>Bacillales</taxon>
        <taxon>Bacillaceae</taxon>
        <taxon>Alkalihalobacillus</taxon>
    </lineage>
</organism>
<dbReference type="AlphaFoldDB" id="A0A4V6S0P5"/>
<evidence type="ECO:0000313" key="1">
    <source>
        <dbReference type="EMBL" id="THG89152.1"/>
    </source>
</evidence>
<dbReference type="Proteomes" id="UP000297014">
    <property type="component" value="Unassembled WGS sequence"/>
</dbReference>
<dbReference type="EMBL" id="JALP01000259">
    <property type="protein sequence ID" value="THG89152.1"/>
    <property type="molecule type" value="Genomic_DNA"/>
</dbReference>
<gene>
    <name evidence="1" type="ORF">AJ85_19475</name>
</gene>
<evidence type="ECO:0000313" key="2">
    <source>
        <dbReference type="Proteomes" id="UP000297014"/>
    </source>
</evidence>